<protein>
    <recommendedName>
        <fullName evidence="3">DUF600 family protein</fullName>
    </recommendedName>
</protein>
<dbReference type="EMBL" id="CP044427">
    <property type="protein sequence ID" value="QFG69822.1"/>
    <property type="molecule type" value="Genomic_DNA"/>
</dbReference>
<sequence length="167" mass="18865">MVEIDDADVDEYVTEITKGQSNWIRLVVWVSRLAEPDGSPAGSSTAAHRIIVHDSAGLRAEYGSTMDAYDAFRRMEVTLKDVDWSELRIVADRDGQHDIEVLTDQPLRPEEDSGSDPYWDQVHDYLELNRTEMDALVERLRASGDLPGEAAPTEQRRGVLGYFRRDG</sequence>
<dbReference type="OrthoDB" id="4867834at2"/>
<reference evidence="1 2" key="1">
    <citation type="submission" date="2019-09" db="EMBL/GenBank/DDBJ databases">
        <title>Serinicoccus pratensis sp. nov., isolated from meadow soil.</title>
        <authorList>
            <person name="Zhang W."/>
        </authorList>
    </citation>
    <scope>NUCLEOTIDE SEQUENCE [LARGE SCALE GENOMIC DNA]</scope>
    <source>
        <strain evidence="1 2">W204</strain>
    </source>
</reference>
<dbReference type="AlphaFoldDB" id="A0A5J6V9U3"/>
<evidence type="ECO:0008006" key="3">
    <source>
        <dbReference type="Google" id="ProtNLM"/>
    </source>
</evidence>
<name>A0A5J6V9U3_9MICO</name>
<dbReference type="Proteomes" id="UP000326546">
    <property type="component" value="Chromosome"/>
</dbReference>
<organism evidence="1 2">
    <name type="scientific">Ornithinimicrobium pratense</name>
    <dbReference type="NCBI Taxonomy" id="2593973"/>
    <lineage>
        <taxon>Bacteria</taxon>
        <taxon>Bacillati</taxon>
        <taxon>Actinomycetota</taxon>
        <taxon>Actinomycetes</taxon>
        <taxon>Micrococcales</taxon>
        <taxon>Ornithinimicrobiaceae</taxon>
        <taxon>Ornithinimicrobium</taxon>
    </lineage>
</organism>
<gene>
    <name evidence="1" type="ORF">FY030_14940</name>
</gene>
<evidence type="ECO:0000313" key="2">
    <source>
        <dbReference type="Proteomes" id="UP000326546"/>
    </source>
</evidence>
<evidence type="ECO:0000313" key="1">
    <source>
        <dbReference type="EMBL" id="QFG69822.1"/>
    </source>
</evidence>
<dbReference type="KEGG" id="serw:FY030_14940"/>
<dbReference type="RefSeq" id="WP_158062316.1">
    <property type="nucleotide sequence ID" value="NZ_CP044427.1"/>
</dbReference>
<keyword evidence="2" id="KW-1185">Reference proteome</keyword>
<proteinExistence type="predicted"/>
<accession>A0A5J6V9U3</accession>